<dbReference type="KEGG" id="sfc:Spiaf_1561"/>
<organism evidence="2 3">
    <name type="scientific">Spirochaeta africana (strain ATCC 700263 / DSM 8902 / Z-7692)</name>
    <dbReference type="NCBI Taxonomy" id="889378"/>
    <lineage>
        <taxon>Bacteria</taxon>
        <taxon>Pseudomonadati</taxon>
        <taxon>Spirochaetota</taxon>
        <taxon>Spirochaetia</taxon>
        <taxon>Spirochaetales</taxon>
        <taxon>Spirochaetaceae</taxon>
        <taxon>Spirochaeta</taxon>
    </lineage>
</organism>
<dbReference type="Proteomes" id="UP000007383">
    <property type="component" value="Chromosome"/>
</dbReference>
<dbReference type="AlphaFoldDB" id="H9UJC7"/>
<keyword evidence="1" id="KW-1133">Transmembrane helix</keyword>
<dbReference type="PATRIC" id="fig|889378.3.peg.1553"/>
<dbReference type="RefSeq" id="WP_014455603.1">
    <property type="nucleotide sequence ID" value="NC_017098.1"/>
</dbReference>
<keyword evidence="1" id="KW-0812">Transmembrane</keyword>
<evidence type="ECO:0000313" key="2">
    <source>
        <dbReference type="EMBL" id="AFG37620.1"/>
    </source>
</evidence>
<keyword evidence="1" id="KW-0472">Membrane</keyword>
<feature type="transmembrane region" description="Helical" evidence="1">
    <location>
        <begin position="116"/>
        <end position="134"/>
    </location>
</feature>
<accession>H9UJC7</accession>
<dbReference type="STRING" id="889378.Spiaf_1561"/>
<gene>
    <name evidence="2" type="ordered locus">Spiaf_1561</name>
</gene>
<evidence type="ECO:0000313" key="3">
    <source>
        <dbReference type="Proteomes" id="UP000007383"/>
    </source>
</evidence>
<evidence type="ECO:0000256" key="1">
    <source>
        <dbReference type="SAM" id="Phobius"/>
    </source>
</evidence>
<dbReference type="EMBL" id="CP003282">
    <property type="protein sequence ID" value="AFG37620.1"/>
    <property type="molecule type" value="Genomic_DNA"/>
</dbReference>
<dbReference type="HOGENOM" id="CLU_1884476_0_0_12"/>
<name>H9UJC7_SPIAZ</name>
<protein>
    <submittedName>
        <fullName evidence="2">Uncharacterized protein</fullName>
    </submittedName>
</protein>
<reference evidence="3" key="1">
    <citation type="journal article" date="2013" name="Stand. Genomic Sci.">
        <title>Complete genome sequence of the halophilic bacterium Spirochaeta africana type strain (Z-7692(T)) from the alkaline Lake Magadi in the East African Rift.</title>
        <authorList>
            <person name="Liolos K."/>
            <person name="Abt B."/>
            <person name="Scheuner C."/>
            <person name="Teshima H."/>
            <person name="Held B."/>
            <person name="Lapidus A."/>
            <person name="Nolan M."/>
            <person name="Lucas S."/>
            <person name="Deshpande S."/>
            <person name="Cheng J.F."/>
            <person name="Tapia R."/>
            <person name="Goodwin L.A."/>
            <person name="Pitluck S."/>
            <person name="Pagani I."/>
            <person name="Ivanova N."/>
            <person name="Mavromatis K."/>
            <person name="Mikhailova N."/>
            <person name="Huntemann M."/>
            <person name="Pati A."/>
            <person name="Chen A."/>
            <person name="Palaniappan K."/>
            <person name="Land M."/>
            <person name="Rohde M."/>
            <person name="Tindall B.J."/>
            <person name="Detter J.C."/>
            <person name="Goker M."/>
            <person name="Bristow J."/>
            <person name="Eisen J.A."/>
            <person name="Markowitz V."/>
            <person name="Hugenholtz P."/>
            <person name="Woyke T."/>
            <person name="Klenk H.P."/>
            <person name="Kyrpides N.C."/>
        </authorList>
    </citation>
    <scope>NUCLEOTIDE SEQUENCE</scope>
    <source>
        <strain evidence="3">ATCC 700263 / DSM 8902 / Z-7692</strain>
    </source>
</reference>
<keyword evidence="3" id="KW-1185">Reference proteome</keyword>
<proteinExistence type="predicted"/>
<sequence length="135" mass="15998">MVSVSESWLNSTVEKLLQLEQNQIELGRLSSELQAREIEQRKRSERQNLTLQSLRISLQETEQSLIDANRHIERLTESHEILETSREILSQTFSDYREDRIQTERQMLRRMQIERWAHRGVIVGLTGLLVWSVIN</sequence>